<dbReference type="InterPro" id="IPR029063">
    <property type="entry name" value="SAM-dependent_MTases_sf"/>
</dbReference>
<evidence type="ECO:0000313" key="1">
    <source>
        <dbReference type="EMBL" id="AOX02545.1"/>
    </source>
</evidence>
<dbReference type="RefSeq" id="WP_070394950.1">
    <property type="nucleotide sequence ID" value="NZ_CP017599.1"/>
</dbReference>
<dbReference type="STRING" id="1458985.BJP34_26655"/>
<dbReference type="Proteomes" id="UP000177870">
    <property type="component" value="Chromosome"/>
</dbReference>
<dbReference type="Pfam" id="PF13578">
    <property type="entry name" value="Methyltransf_24"/>
    <property type="match status" value="1"/>
</dbReference>
<proteinExistence type="predicted"/>
<dbReference type="KEGG" id="mpro:BJP34_26655"/>
<sequence length="280" mass="32471">MKTEKSYNGTFLYFDYPINQKSRYGYGKPPHPKLYEIINRGRETYKTYLNSFLQYQENLRKFANKAIKEHSPEPSLFNPWLPGLDAVSLYSFIRLNKPKLYLEVGSGNSTKFARRAIKDGGLNTKIISIDPQPRAEVDLICDEVIRKPVETVDIDIFDQLESGDILFVDNSHRVFMNSDATVMFLDVLYKLKPGVLVEFHDIFLPYDYPQRWDKRHYSEQYVLAAYILAEGSKFDIILPNAFIAYDPYLKAIMSPLWESPEMTGVNKGGASFWLKMREVS</sequence>
<dbReference type="OrthoDB" id="9795498at2"/>
<dbReference type="EMBL" id="CP017599">
    <property type="protein sequence ID" value="AOX02545.1"/>
    <property type="molecule type" value="Genomic_DNA"/>
</dbReference>
<evidence type="ECO:0000313" key="2">
    <source>
        <dbReference type="Proteomes" id="UP000177870"/>
    </source>
</evidence>
<dbReference type="SUPFAM" id="SSF53335">
    <property type="entry name" value="S-adenosyl-L-methionine-dependent methyltransferases"/>
    <property type="match status" value="1"/>
</dbReference>
<evidence type="ECO:0008006" key="3">
    <source>
        <dbReference type="Google" id="ProtNLM"/>
    </source>
</evidence>
<name>A0A1D8TYA6_9CYAN</name>
<reference evidence="2" key="1">
    <citation type="submission" date="2016-10" db="EMBL/GenBank/DDBJ databases">
        <title>Comparative genomics uncovers the prolific and rare metabolic potential of the cyanobacterial genus Moorea.</title>
        <authorList>
            <person name="Leao T."/>
            <person name="Castelao G."/>
            <person name="Korobeynikov A."/>
            <person name="Monroe E.A."/>
            <person name="Podell S."/>
            <person name="Glukhov E."/>
            <person name="Allen E."/>
            <person name="Gerwick W.H."/>
            <person name="Gerwick L."/>
        </authorList>
    </citation>
    <scope>NUCLEOTIDE SEQUENCE [LARGE SCALE GENOMIC DNA]</scope>
    <source>
        <strain evidence="2">PAL-8-15-08-1</strain>
    </source>
</reference>
<protein>
    <recommendedName>
        <fullName evidence="3">Methyltransferase</fullName>
    </recommendedName>
</protein>
<gene>
    <name evidence="1" type="ORF">BJP34_26655</name>
</gene>
<dbReference type="Gene3D" id="3.40.50.150">
    <property type="entry name" value="Vaccinia Virus protein VP39"/>
    <property type="match status" value="1"/>
</dbReference>
<dbReference type="AlphaFoldDB" id="A0A1D8TYA6"/>
<organism evidence="1 2">
    <name type="scientific">Moorena producens PAL-8-15-08-1</name>
    <dbReference type="NCBI Taxonomy" id="1458985"/>
    <lineage>
        <taxon>Bacteria</taxon>
        <taxon>Bacillati</taxon>
        <taxon>Cyanobacteriota</taxon>
        <taxon>Cyanophyceae</taxon>
        <taxon>Coleofasciculales</taxon>
        <taxon>Coleofasciculaceae</taxon>
        <taxon>Moorena</taxon>
    </lineage>
</organism>
<accession>A0A1D8TYA6</accession>